<dbReference type="SUPFAM" id="SSF53850">
    <property type="entry name" value="Periplasmic binding protein-like II"/>
    <property type="match status" value="1"/>
</dbReference>
<evidence type="ECO:0000259" key="3">
    <source>
        <dbReference type="Pfam" id="PF00496"/>
    </source>
</evidence>
<gene>
    <name evidence="4" type="ORF">GBAR_LOCUS28272</name>
</gene>
<feature type="chain" id="PRO_5041217856" evidence="2">
    <location>
        <begin position="32"/>
        <end position="637"/>
    </location>
</feature>
<evidence type="ECO:0000256" key="2">
    <source>
        <dbReference type="SAM" id="SignalP"/>
    </source>
</evidence>
<keyword evidence="5" id="KW-1185">Reference proteome</keyword>
<dbReference type="Gene3D" id="3.40.190.10">
    <property type="entry name" value="Periplasmic binding protein-like II"/>
    <property type="match status" value="1"/>
</dbReference>
<name>A0AA35TNQ1_GEOBA</name>
<dbReference type="Gene3D" id="3.10.105.10">
    <property type="entry name" value="Dipeptide-binding Protein, Domain 3"/>
    <property type="match status" value="1"/>
</dbReference>
<comment type="caution">
    <text evidence="4">The sequence shown here is derived from an EMBL/GenBank/DDBJ whole genome shotgun (WGS) entry which is preliminary data.</text>
</comment>
<feature type="domain" description="Solute-binding protein family 5" evidence="3">
    <location>
        <begin position="158"/>
        <end position="539"/>
    </location>
</feature>
<feature type="signal peptide" evidence="2">
    <location>
        <begin position="1"/>
        <end position="31"/>
    </location>
</feature>
<dbReference type="EMBL" id="CASHTH010003953">
    <property type="protein sequence ID" value="CAI8051635.1"/>
    <property type="molecule type" value="Genomic_DNA"/>
</dbReference>
<protein>
    <submittedName>
        <fullName evidence="4">Heme-binding protein A</fullName>
    </submittedName>
</protein>
<dbReference type="PROSITE" id="PS51257">
    <property type="entry name" value="PROKAR_LIPOPROTEIN"/>
    <property type="match status" value="1"/>
</dbReference>
<keyword evidence="2" id="KW-0732">Signal</keyword>
<dbReference type="CDD" id="cd00995">
    <property type="entry name" value="PBP2_NikA_DppA_OppA_like"/>
    <property type="match status" value="1"/>
</dbReference>
<accession>A0AA35TNQ1</accession>
<evidence type="ECO:0000313" key="5">
    <source>
        <dbReference type="Proteomes" id="UP001174909"/>
    </source>
</evidence>
<dbReference type="GO" id="GO:0015833">
    <property type="term" value="P:peptide transport"/>
    <property type="evidence" value="ECO:0007669"/>
    <property type="project" value="TreeGrafter"/>
</dbReference>
<feature type="region of interest" description="Disordered" evidence="1">
    <location>
        <begin position="32"/>
        <end position="109"/>
    </location>
</feature>
<dbReference type="GO" id="GO:1904680">
    <property type="term" value="F:peptide transmembrane transporter activity"/>
    <property type="evidence" value="ECO:0007669"/>
    <property type="project" value="TreeGrafter"/>
</dbReference>
<proteinExistence type="predicted"/>
<evidence type="ECO:0000313" key="4">
    <source>
        <dbReference type="EMBL" id="CAI8051635.1"/>
    </source>
</evidence>
<feature type="compositionally biased region" description="Low complexity" evidence="1">
    <location>
        <begin position="32"/>
        <end position="81"/>
    </location>
</feature>
<dbReference type="PANTHER" id="PTHR30290">
    <property type="entry name" value="PERIPLASMIC BINDING COMPONENT OF ABC TRANSPORTER"/>
    <property type="match status" value="1"/>
</dbReference>
<dbReference type="InterPro" id="IPR039424">
    <property type="entry name" value="SBP_5"/>
</dbReference>
<evidence type="ECO:0000256" key="1">
    <source>
        <dbReference type="SAM" id="MobiDB-lite"/>
    </source>
</evidence>
<dbReference type="InterPro" id="IPR000914">
    <property type="entry name" value="SBP_5_dom"/>
</dbReference>
<dbReference type="AlphaFoldDB" id="A0AA35TNQ1"/>
<dbReference type="Proteomes" id="UP001174909">
    <property type="component" value="Unassembled WGS sequence"/>
</dbReference>
<organism evidence="4 5">
    <name type="scientific">Geodia barretti</name>
    <name type="common">Barrett's horny sponge</name>
    <dbReference type="NCBI Taxonomy" id="519541"/>
    <lineage>
        <taxon>Eukaryota</taxon>
        <taxon>Metazoa</taxon>
        <taxon>Porifera</taxon>
        <taxon>Demospongiae</taxon>
        <taxon>Heteroscleromorpha</taxon>
        <taxon>Tetractinellida</taxon>
        <taxon>Astrophorina</taxon>
        <taxon>Geodiidae</taxon>
        <taxon>Geodia</taxon>
    </lineage>
</organism>
<dbReference type="Pfam" id="PF00496">
    <property type="entry name" value="SBP_bac_5"/>
    <property type="match status" value="1"/>
</dbReference>
<reference evidence="4" key="1">
    <citation type="submission" date="2023-03" db="EMBL/GenBank/DDBJ databases">
        <authorList>
            <person name="Steffen K."/>
            <person name="Cardenas P."/>
        </authorList>
    </citation>
    <scope>NUCLEOTIDE SEQUENCE</scope>
</reference>
<sequence>MRRVNPGIKTLLLAGSLLALILIIACGGAATAPAPESDSSAAPSGAAAGAQPAATAAPSGSSAQAQPAATAAPAQPAAPSGRPTEAANPTPTVEPVEVQAPETDWVHQGKHGRTMKWVARNNPGFWDVHYGASLTTTLTPSGPRFNQLVEYNPVNPEEIIGDLAESWDVSEDGTVYTFYLADARWTDGQPVTASDIVYSLDRITLPDAFRGRTNSLRDFYEHKTAEVIDDRTVRVPIKFPAATFMVNLASDYMKMYPEHVAGPLTQEDVNCCPENMIGSGPFIFKDGSWQKQEAYEYVRNDDYFKAPRPYFDGFKVFLIQDVARAIATLKVGQADGTYYPVLATYTEFVEQLEHDTDGRMRALFMENVQRAGLNYNWLVEPYDDPRVRTALWLVIDQEELVEKILRGNGTVGTHFHVGFAPNESVEALYELPGYRRDADGSKSQADLDEAKRLLAEAGYPDGFSGTITTILTGCTATSAQWVSQVWKNELNLEMEIESSDVATLYSKWRSNDYEVIISCGSGIILPDPSDILNQWYGMDTMRNSGNWTTTEFDRLKVAQAKELDPDKREQLFTEMVDLLRAEVPHFMPTGWIHAGGTLDYRVRNYHVPRTIQMIHKLDHMWWDENAEKPPIGTGYQP</sequence>